<dbReference type="GO" id="GO:0003700">
    <property type="term" value="F:DNA-binding transcription factor activity"/>
    <property type="evidence" value="ECO:0007669"/>
    <property type="project" value="InterPro"/>
</dbReference>
<keyword evidence="1" id="KW-0805">Transcription regulation</keyword>
<keyword evidence="2 6" id="KW-0238">DNA-binding</keyword>
<keyword evidence="3" id="KW-0804">Transcription</keyword>
<evidence type="ECO:0000259" key="5">
    <source>
        <dbReference type="PROSITE" id="PS01124"/>
    </source>
</evidence>
<feature type="compositionally biased region" description="Basic and acidic residues" evidence="4">
    <location>
        <begin position="267"/>
        <end position="281"/>
    </location>
</feature>
<evidence type="ECO:0000256" key="1">
    <source>
        <dbReference type="ARBA" id="ARBA00023015"/>
    </source>
</evidence>
<dbReference type="InterPro" id="IPR050204">
    <property type="entry name" value="AraC_XylS_family_regulators"/>
</dbReference>
<gene>
    <name evidence="6" type="ORF">SCOCK_60095</name>
</gene>
<accession>A0A9W4DWN2</accession>
<dbReference type="InterPro" id="IPR011051">
    <property type="entry name" value="RmlC_Cupin_sf"/>
</dbReference>
<keyword evidence="7" id="KW-1185">Reference proteome</keyword>
<evidence type="ECO:0000313" key="6">
    <source>
        <dbReference type="EMBL" id="CAG6397762.1"/>
    </source>
</evidence>
<dbReference type="PANTHER" id="PTHR46796:SF13">
    <property type="entry name" value="HTH-TYPE TRANSCRIPTIONAL ACTIVATOR RHAS"/>
    <property type="match status" value="1"/>
</dbReference>
<dbReference type="InterPro" id="IPR018062">
    <property type="entry name" value="HTH_AraC-typ_CS"/>
</dbReference>
<dbReference type="EMBL" id="CAJSLV010000092">
    <property type="protein sequence ID" value="CAG6397762.1"/>
    <property type="molecule type" value="Genomic_DNA"/>
</dbReference>
<protein>
    <submittedName>
        <fullName evidence="6">AraC-type DNA-binding protein</fullName>
    </submittedName>
</protein>
<proteinExistence type="predicted"/>
<dbReference type="InterPro" id="IPR018060">
    <property type="entry name" value="HTH_AraC"/>
</dbReference>
<dbReference type="Proteomes" id="UP001152519">
    <property type="component" value="Unassembled WGS sequence"/>
</dbReference>
<name>A0A9W4DWN2_9ACTN</name>
<organism evidence="6 7">
    <name type="scientific">Actinacidiphila cocklensis</name>
    <dbReference type="NCBI Taxonomy" id="887465"/>
    <lineage>
        <taxon>Bacteria</taxon>
        <taxon>Bacillati</taxon>
        <taxon>Actinomycetota</taxon>
        <taxon>Actinomycetes</taxon>
        <taxon>Kitasatosporales</taxon>
        <taxon>Streptomycetaceae</taxon>
        <taxon>Actinacidiphila</taxon>
    </lineage>
</organism>
<dbReference type="GO" id="GO:0043565">
    <property type="term" value="F:sequence-specific DNA binding"/>
    <property type="evidence" value="ECO:0007669"/>
    <property type="project" value="InterPro"/>
</dbReference>
<dbReference type="PROSITE" id="PS00041">
    <property type="entry name" value="HTH_ARAC_FAMILY_1"/>
    <property type="match status" value="1"/>
</dbReference>
<evidence type="ECO:0000256" key="4">
    <source>
        <dbReference type="SAM" id="MobiDB-lite"/>
    </source>
</evidence>
<dbReference type="AlphaFoldDB" id="A0A9W4DWN2"/>
<dbReference type="PANTHER" id="PTHR46796">
    <property type="entry name" value="HTH-TYPE TRANSCRIPTIONAL ACTIVATOR RHAS-RELATED"/>
    <property type="match status" value="1"/>
</dbReference>
<dbReference type="InterPro" id="IPR009057">
    <property type="entry name" value="Homeodomain-like_sf"/>
</dbReference>
<dbReference type="SUPFAM" id="SSF46689">
    <property type="entry name" value="Homeodomain-like"/>
    <property type="match status" value="2"/>
</dbReference>
<evidence type="ECO:0000256" key="3">
    <source>
        <dbReference type="ARBA" id="ARBA00023163"/>
    </source>
</evidence>
<comment type="caution">
    <text evidence="6">The sequence shown here is derived from an EMBL/GenBank/DDBJ whole genome shotgun (WGS) entry which is preliminary data.</text>
</comment>
<dbReference type="Gene3D" id="1.10.10.60">
    <property type="entry name" value="Homeodomain-like"/>
    <property type="match status" value="1"/>
</dbReference>
<evidence type="ECO:0000256" key="2">
    <source>
        <dbReference type="ARBA" id="ARBA00023125"/>
    </source>
</evidence>
<dbReference type="PROSITE" id="PS01124">
    <property type="entry name" value="HTH_ARAC_FAMILY_2"/>
    <property type="match status" value="1"/>
</dbReference>
<feature type="domain" description="HTH araC/xylS-type" evidence="5">
    <location>
        <begin position="162"/>
        <end position="260"/>
    </location>
</feature>
<reference evidence="6" key="1">
    <citation type="submission" date="2021-05" db="EMBL/GenBank/DDBJ databases">
        <authorList>
            <person name="Arsene-Ploetze F."/>
        </authorList>
    </citation>
    <scope>NUCLEOTIDE SEQUENCE</scope>
    <source>
        <strain evidence="6">DSM 42138</strain>
    </source>
</reference>
<dbReference type="SMART" id="SM00342">
    <property type="entry name" value="HTH_ARAC"/>
    <property type="match status" value="1"/>
</dbReference>
<sequence length="281" mass="29708">MTSVERAAAPGSGVGVGPTWDMGAVTIRRLVAGERLEGADGAVWALVLDGEARLETAAGVEALHTGDAFLVDARSAYRLVALTPAEVAVSAVRAVAPLPGGPLVARDFARSNRGIVELVRICPLDPRRELPLFAASYGGLIQAAMLRAQEESARQDSDPRLTALVSVLDAHPGRPWTVESMARVAHLSRSSLGERFRRELGSSPAQVLREVRMRHARALLAGTDKPIEQIAFTVGYGSLAAFSRAFSAQHGSSPLAWRSRPGGAQHPEADAARECGGDPDQ</sequence>
<dbReference type="RefSeq" id="WP_251498411.1">
    <property type="nucleotide sequence ID" value="NZ_CAJSLV010000092.1"/>
</dbReference>
<evidence type="ECO:0000313" key="7">
    <source>
        <dbReference type="Proteomes" id="UP001152519"/>
    </source>
</evidence>
<feature type="region of interest" description="Disordered" evidence="4">
    <location>
        <begin position="252"/>
        <end position="281"/>
    </location>
</feature>
<dbReference type="Pfam" id="PF12833">
    <property type="entry name" value="HTH_18"/>
    <property type="match status" value="1"/>
</dbReference>
<dbReference type="SUPFAM" id="SSF51182">
    <property type="entry name" value="RmlC-like cupins"/>
    <property type="match status" value="1"/>
</dbReference>